<reference evidence="3" key="1">
    <citation type="submission" date="2022-10" db="EMBL/GenBank/DDBJ databases">
        <title>Genome assembly of Pristionchus species.</title>
        <authorList>
            <person name="Yoshida K."/>
            <person name="Sommer R.J."/>
        </authorList>
    </citation>
    <scope>NUCLEOTIDE SEQUENCE [LARGE SCALE GENOMIC DNA]</scope>
    <source>
        <strain evidence="3">RS5460</strain>
    </source>
</reference>
<evidence type="ECO:0000256" key="1">
    <source>
        <dbReference type="SAM" id="Phobius"/>
    </source>
</evidence>
<keyword evidence="3" id="KW-1185">Reference proteome</keyword>
<proteinExistence type="predicted"/>
<keyword evidence="1" id="KW-1133">Transmembrane helix</keyword>
<evidence type="ECO:0000313" key="2">
    <source>
        <dbReference type="EMBL" id="GMR33924.1"/>
    </source>
</evidence>
<evidence type="ECO:0008006" key="4">
    <source>
        <dbReference type="Google" id="ProtNLM"/>
    </source>
</evidence>
<comment type="caution">
    <text evidence="2">The sequence shown here is derived from an EMBL/GenBank/DDBJ whole genome shotgun (WGS) entry which is preliminary data.</text>
</comment>
<protein>
    <recommendedName>
        <fullName evidence="4">F-box domain-containing protein</fullName>
    </recommendedName>
</protein>
<keyword evidence="1" id="KW-0472">Membrane</keyword>
<dbReference type="Proteomes" id="UP001328107">
    <property type="component" value="Unassembled WGS sequence"/>
</dbReference>
<name>A0AAN4Z5X8_9BILA</name>
<feature type="transmembrane region" description="Helical" evidence="1">
    <location>
        <begin position="115"/>
        <end position="135"/>
    </location>
</feature>
<keyword evidence="1" id="KW-0812">Transmembrane</keyword>
<dbReference type="EMBL" id="BTRK01000001">
    <property type="protein sequence ID" value="GMR33924.1"/>
    <property type="molecule type" value="Genomic_DNA"/>
</dbReference>
<accession>A0AAN4Z5X8</accession>
<feature type="non-terminal residue" evidence="2">
    <location>
        <position position="265"/>
    </location>
</feature>
<sequence>AANLSRLPDDIIRLIVAMNEDLDKGSLGQMRLISMRWNLLVRDHMKEKRRMLTIKRVKIAPAKGVKDYITVDCLVGESTSHYFAGVFGEFFYLQKLSRGQHQICSELLSLPPDPFYLYWLLVGVGFAVIISAVLGLFSFEVSLIAAVAVYSSIMIMEAKRKKRRENREHTSAQLTNLFSSGASITTLSIEKASKESVEMLTNSLGSVKIDHLVCYGGHVCIWKAELIKYLFNKCWLKRVTTERCATCREAGLEWDMKAMQLQVIY</sequence>
<dbReference type="AlphaFoldDB" id="A0AAN4Z5X8"/>
<gene>
    <name evidence="2" type="ORF">PMAYCL1PPCAC_04119</name>
</gene>
<organism evidence="2 3">
    <name type="scientific">Pristionchus mayeri</name>
    <dbReference type="NCBI Taxonomy" id="1317129"/>
    <lineage>
        <taxon>Eukaryota</taxon>
        <taxon>Metazoa</taxon>
        <taxon>Ecdysozoa</taxon>
        <taxon>Nematoda</taxon>
        <taxon>Chromadorea</taxon>
        <taxon>Rhabditida</taxon>
        <taxon>Rhabditina</taxon>
        <taxon>Diplogasteromorpha</taxon>
        <taxon>Diplogasteroidea</taxon>
        <taxon>Neodiplogasteridae</taxon>
        <taxon>Pristionchus</taxon>
    </lineage>
</organism>
<evidence type="ECO:0000313" key="3">
    <source>
        <dbReference type="Proteomes" id="UP001328107"/>
    </source>
</evidence>
<feature type="transmembrane region" description="Helical" evidence="1">
    <location>
        <begin position="141"/>
        <end position="158"/>
    </location>
</feature>
<feature type="non-terminal residue" evidence="2">
    <location>
        <position position="1"/>
    </location>
</feature>